<dbReference type="EMBL" id="BKCJ011439358">
    <property type="protein sequence ID" value="GFD33796.1"/>
    <property type="molecule type" value="Genomic_DNA"/>
</dbReference>
<gene>
    <name evidence="2" type="ORF">Tci_905765</name>
</gene>
<feature type="non-terminal residue" evidence="2">
    <location>
        <position position="102"/>
    </location>
</feature>
<evidence type="ECO:0000256" key="1">
    <source>
        <dbReference type="SAM" id="Coils"/>
    </source>
</evidence>
<sequence>SRVDFGISKMRIDLTMLEEMKEINVMLDALVENLEEKLDEVLMGRARLNSDDYGEEVKMRIVEHGLPKKMCDPGNFVLLVKVNRTIEMTSLTDSRASVSVLP</sequence>
<comment type="caution">
    <text evidence="2">The sequence shown here is derived from an EMBL/GenBank/DDBJ whole genome shotgun (WGS) entry which is preliminary data.</text>
</comment>
<accession>A0A699VKB3</accession>
<feature type="non-terminal residue" evidence="2">
    <location>
        <position position="1"/>
    </location>
</feature>
<name>A0A699VKB3_TANCI</name>
<proteinExistence type="predicted"/>
<keyword evidence="1" id="KW-0175">Coiled coil</keyword>
<dbReference type="AlphaFoldDB" id="A0A699VKB3"/>
<evidence type="ECO:0000313" key="2">
    <source>
        <dbReference type="EMBL" id="GFD33796.1"/>
    </source>
</evidence>
<protein>
    <submittedName>
        <fullName evidence="2">Uncharacterized protein</fullName>
    </submittedName>
</protein>
<feature type="coiled-coil region" evidence="1">
    <location>
        <begin position="17"/>
        <end position="51"/>
    </location>
</feature>
<reference evidence="2" key="1">
    <citation type="journal article" date="2019" name="Sci. Rep.">
        <title>Draft genome of Tanacetum cinerariifolium, the natural source of mosquito coil.</title>
        <authorList>
            <person name="Yamashiro T."/>
            <person name="Shiraishi A."/>
            <person name="Satake H."/>
            <person name="Nakayama K."/>
        </authorList>
    </citation>
    <scope>NUCLEOTIDE SEQUENCE</scope>
</reference>
<organism evidence="2">
    <name type="scientific">Tanacetum cinerariifolium</name>
    <name type="common">Dalmatian daisy</name>
    <name type="synonym">Chrysanthemum cinerariifolium</name>
    <dbReference type="NCBI Taxonomy" id="118510"/>
    <lineage>
        <taxon>Eukaryota</taxon>
        <taxon>Viridiplantae</taxon>
        <taxon>Streptophyta</taxon>
        <taxon>Embryophyta</taxon>
        <taxon>Tracheophyta</taxon>
        <taxon>Spermatophyta</taxon>
        <taxon>Magnoliopsida</taxon>
        <taxon>eudicotyledons</taxon>
        <taxon>Gunneridae</taxon>
        <taxon>Pentapetalae</taxon>
        <taxon>asterids</taxon>
        <taxon>campanulids</taxon>
        <taxon>Asterales</taxon>
        <taxon>Asteraceae</taxon>
        <taxon>Asteroideae</taxon>
        <taxon>Anthemideae</taxon>
        <taxon>Anthemidinae</taxon>
        <taxon>Tanacetum</taxon>
    </lineage>
</organism>